<reference evidence="3" key="1">
    <citation type="submission" date="2016-06" db="EMBL/GenBank/DDBJ databases">
        <authorList>
            <person name="Sutton G."/>
            <person name="Brinkac L."/>
            <person name="Sanka R."/>
            <person name="Adams M."/>
            <person name="Lau E."/>
            <person name="Garcia-Basteiro A."/>
            <person name="Lopez-Varela E."/>
            <person name="Palencia S."/>
        </authorList>
    </citation>
    <scope>NUCLEOTIDE SEQUENCE [LARGE SCALE GENOMIC DNA]</scope>
    <source>
        <strain evidence="3">1245335.1</strain>
    </source>
</reference>
<feature type="transmembrane region" description="Helical" evidence="1">
    <location>
        <begin position="117"/>
        <end position="145"/>
    </location>
</feature>
<evidence type="ECO:0000256" key="1">
    <source>
        <dbReference type="SAM" id="Phobius"/>
    </source>
</evidence>
<evidence type="ECO:0008006" key="4">
    <source>
        <dbReference type="Google" id="ProtNLM"/>
    </source>
</evidence>
<feature type="transmembrane region" description="Helical" evidence="1">
    <location>
        <begin position="21"/>
        <end position="43"/>
    </location>
</feature>
<sequence>MLVDGRVTERRGKPLARVRSAAARFVATCGVLVSLGFFGIGAYDVGAYLLGTPTTATVQGCATEKYGYTCASTWSVGGRNYVGKIQGMVLHRYASGTSLEVRVLADKAYTKFSGLVFAGYGLVFGLITAVGIVKFASAEWFDPWLRRRPKWMRRMVLFVRNFRDPDGGDWF</sequence>
<gene>
    <name evidence="2" type="ORF">A5635_11685</name>
</gene>
<dbReference type="Proteomes" id="UP000093819">
    <property type="component" value="Unassembled WGS sequence"/>
</dbReference>
<dbReference type="AlphaFoldDB" id="A0A1A3N0A9"/>
<accession>A0A1A3N0A9</accession>
<proteinExistence type="predicted"/>
<protein>
    <recommendedName>
        <fullName evidence="4">DUF3592 domain-containing protein</fullName>
    </recommendedName>
</protein>
<evidence type="ECO:0000313" key="2">
    <source>
        <dbReference type="EMBL" id="OBK13817.1"/>
    </source>
</evidence>
<name>A0A1A3N0A9_MYCAS</name>
<keyword evidence="1" id="KW-0812">Transmembrane</keyword>
<organism evidence="2 3">
    <name type="scientific">Mycobacterium asiaticum</name>
    <dbReference type="NCBI Taxonomy" id="1790"/>
    <lineage>
        <taxon>Bacteria</taxon>
        <taxon>Bacillati</taxon>
        <taxon>Actinomycetota</taxon>
        <taxon>Actinomycetes</taxon>
        <taxon>Mycobacteriales</taxon>
        <taxon>Mycobacteriaceae</taxon>
        <taxon>Mycobacterium</taxon>
    </lineage>
</organism>
<keyword evidence="1" id="KW-1133">Transmembrane helix</keyword>
<evidence type="ECO:0000313" key="3">
    <source>
        <dbReference type="Proteomes" id="UP000093819"/>
    </source>
</evidence>
<dbReference type="EMBL" id="LZLR01000246">
    <property type="protein sequence ID" value="OBK13817.1"/>
    <property type="molecule type" value="Genomic_DNA"/>
</dbReference>
<keyword evidence="1" id="KW-0472">Membrane</keyword>
<comment type="caution">
    <text evidence="2">The sequence shown here is derived from an EMBL/GenBank/DDBJ whole genome shotgun (WGS) entry which is preliminary data.</text>
</comment>